<feature type="domain" description="CYTH" evidence="1">
    <location>
        <begin position="1"/>
        <end position="195"/>
    </location>
</feature>
<accession>A0ABV7IEW2</accession>
<dbReference type="Pfam" id="PF05235">
    <property type="entry name" value="CHAD"/>
    <property type="match status" value="1"/>
</dbReference>
<dbReference type="SMART" id="SM01118">
    <property type="entry name" value="CYTH"/>
    <property type="match status" value="1"/>
</dbReference>
<comment type="caution">
    <text evidence="3">The sequence shown here is derived from an EMBL/GenBank/DDBJ whole genome shotgun (WGS) entry which is preliminary data.</text>
</comment>
<dbReference type="Gene3D" id="2.40.320.10">
    <property type="entry name" value="Hypothetical Protein Pfu-838710-001"/>
    <property type="match status" value="1"/>
</dbReference>
<dbReference type="Pfam" id="PF01928">
    <property type="entry name" value="CYTH"/>
    <property type="match status" value="1"/>
</dbReference>
<sequence>MDEIELKLHLSEESARMIEAAGVLPGKPKPVAQRSIYFDTPDRALAAANLSLRIREAKGKRIQTVKQADKGAAGVLTRPEWEMPVSGDVPVLGDDTPVPSVLGDGAGRLSPVFTVAVDRRRWLLNEDGAQIEVVIDQGDVRAADRSSPVCECELELVSGPPRALFAVARRLAAAAPVKLGVLSKSERGYRLVGPAPVAIKAEEVTLDDGLTAAEAFRRIALSCIRQFRLNEDLLLASRTAEPLHQARVALRRLRSAFTIFRPMLGAAGGGLREDLRWLAGTLGEARDLDVLLSRAPSGPVRDRIRAARDKAYDEVAEVLESGRARTLMLDLAEWLGHGDWLADPDGQAMRDKDARDFAAKALSRFRRKVKSGGKDLSELEDEARHDLRKDTKKLRYAADFFAPLFARDRRKDRKRFGASLELFQEQLGALNDLAAAPLVLDRLGLGDMPEAADLIGTHDRAPLLAAAEEAYRDLASAAKYWK</sequence>
<evidence type="ECO:0000259" key="1">
    <source>
        <dbReference type="PROSITE" id="PS51707"/>
    </source>
</evidence>
<dbReference type="InterPro" id="IPR007899">
    <property type="entry name" value="CHAD_dom"/>
</dbReference>
<dbReference type="InterPro" id="IPR033469">
    <property type="entry name" value="CYTH-like_dom_sf"/>
</dbReference>
<dbReference type="InterPro" id="IPR038186">
    <property type="entry name" value="CHAD_dom_sf"/>
</dbReference>
<dbReference type="SUPFAM" id="SSF55154">
    <property type="entry name" value="CYTH-like phosphatases"/>
    <property type="match status" value="1"/>
</dbReference>
<dbReference type="InterPro" id="IPR023577">
    <property type="entry name" value="CYTH_domain"/>
</dbReference>
<dbReference type="Gene3D" id="1.40.20.10">
    <property type="entry name" value="CHAD domain"/>
    <property type="match status" value="1"/>
</dbReference>
<feature type="domain" description="CHAD" evidence="2">
    <location>
        <begin position="209"/>
        <end position="482"/>
    </location>
</feature>
<dbReference type="SMART" id="SM00880">
    <property type="entry name" value="CHAD"/>
    <property type="match status" value="1"/>
</dbReference>
<dbReference type="EMBL" id="JBHRTE010000052">
    <property type="protein sequence ID" value="MFC3169122.1"/>
    <property type="molecule type" value="Genomic_DNA"/>
</dbReference>
<evidence type="ECO:0000259" key="2">
    <source>
        <dbReference type="PROSITE" id="PS51708"/>
    </source>
</evidence>
<protein>
    <submittedName>
        <fullName evidence="3">CHAD domain-containing protein</fullName>
    </submittedName>
</protein>
<dbReference type="PANTHER" id="PTHR39569:SF1">
    <property type="entry name" value="INORGANIC TRIPHOSPHATASE"/>
    <property type="match status" value="1"/>
</dbReference>
<evidence type="ECO:0000313" key="4">
    <source>
        <dbReference type="Proteomes" id="UP001595557"/>
    </source>
</evidence>
<reference evidence="4" key="1">
    <citation type="journal article" date="2019" name="Int. J. Syst. Evol. Microbiol.">
        <title>The Global Catalogue of Microorganisms (GCM) 10K type strain sequencing project: providing services to taxonomists for standard genome sequencing and annotation.</title>
        <authorList>
            <consortium name="The Broad Institute Genomics Platform"/>
            <consortium name="The Broad Institute Genome Sequencing Center for Infectious Disease"/>
            <person name="Wu L."/>
            <person name="Ma J."/>
        </authorList>
    </citation>
    <scope>NUCLEOTIDE SEQUENCE [LARGE SCALE GENOMIC DNA]</scope>
    <source>
        <strain evidence="4">KCTC 52239</strain>
    </source>
</reference>
<dbReference type="RefSeq" id="WP_207466061.1">
    <property type="nucleotide sequence ID" value="NZ_JAFNAW010000007.1"/>
</dbReference>
<gene>
    <name evidence="3" type="ORF">ACFOD7_13805</name>
</gene>
<evidence type="ECO:0000313" key="3">
    <source>
        <dbReference type="EMBL" id="MFC3169122.1"/>
    </source>
</evidence>
<dbReference type="PROSITE" id="PS51707">
    <property type="entry name" value="CYTH"/>
    <property type="match status" value="1"/>
</dbReference>
<proteinExistence type="predicted"/>
<dbReference type="Proteomes" id="UP001595557">
    <property type="component" value="Unassembled WGS sequence"/>
</dbReference>
<name>A0ABV7IEW2_9RHOB</name>
<keyword evidence="4" id="KW-1185">Reference proteome</keyword>
<dbReference type="CDD" id="cd07756">
    <property type="entry name" value="CYTH-like_Pase_CHAD"/>
    <property type="match status" value="1"/>
</dbReference>
<dbReference type="InterPro" id="IPR039013">
    <property type="entry name" value="YgiF"/>
</dbReference>
<dbReference type="PANTHER" id="PTHR39569">
    <property type="entry name" value="INORGANIC TRIPHOSPHATASE"/>
    <property type="match status" value="1"/>
</dbReference>
<dbReference type="PROSITE" id="PS51708">
    <property type="entry name" value="CHAD"/>
    <property type="match status" value="1"/>
</dbReference>
<organism evidence="3 4">
    <name type="scientific">Paracoccus fontiphilus</name>
    <dbReference type="NCBI Taxonomy" id="1815556"/>
    <lineage>
        <taxon>Bacteria</taxon>
        <taxon>Pseudomonadati</taxon>
        <taxon>Pseudomonadota</taxon>
        <taxon>Alphaproteobacteria</taxon>
        <taxon>Rhodobacterales</taxon>
        <taxon>Paracoccaceae</taxon>
        <taxon>Paracoccus</taxon>
    </lineage>
</organism>